<keyword evidence="5" id="KW-0732">Signal</keyword>
<dbReference type="Gene3D" id="1.10.760.10">
    <property type="entry name" value="Cytochrome c-like domain"/>
    <property type="match status" value="1"/>
</dbReference>
<gene>
    <name evidence="7" type="ORF">NX778_21270</name>
</gene>
<sequence length="489" mass="52767">MKLLHATLGALALAGGVALAAEAVQYAGEGWWDANDGKPFPQAVTAANENGKLTTLNASGPTDTKGHPFFTSLGNNGRACVTCHQPSDGMSIGVASIRKRWDEAGAKDPLFATIDGADCPDKPREDKASHTLLLDRGLFRIALPWPRRDAAGKPLQSDFTIEVVRDPTGCNLSSRYGLASADPHISVYRRPRPATNMKYILAVGFPFDPKSGLPLLSDPQGKMVSEALMADSRWLTLDAQARDALRGHLQMHGDPSPAQIRQIIDFESGLTTAQSADKWGTPLPGPEQLDKAPGGMLQSSHSPIFKEFAAPKLPASATPEQQEFRASVARGAKLFSQRQFLVKDTAGINSMGFGNPVRNSCAMCHNMHGSGIDVAPGRIDIGNANEPFAQPSPDLPLFKLVCKAGAKPHPYLGRVIYTQDPGYAMTTGRCEDIGKIMTQQMRGLSGRAPYFSNGSATDLRELVEIYNRRYNIGFTEQEKTDLVNLMKAL</sequence>
<keyword evidence="1 4" id="KW-0349">Heme</keyword>
<proteinExistence type="predicted"/>
<dbReference type="RefSeq" id="WP_258813805.1">
    <property type="nucleotide sequence ID" value="NZ_JANUGU010000009.1"/>
</dbReference>
<evidence type="ECO:0000256" key="2">
    <source>
        <dbReference type="ARBA" id="ARBA00022723"/>
    </source>
</evidence>
<evidence type="ECO:0000256" key="4">
    <source>
        <dbReference type="PROSITE-ProRule" id="PRU00433"/>
    </source>
</evidence>
<evidence type="ECO:0000259" key="6">
    <source>
        <dbReference type="PROSITE" id="PS51007"/>
    </source>
</evidence>
<evidence type="ECO:0000256" key="5">
    <source>
        <dbReference type="SAM" id="SignalP"/>
    </source>
</evidence>
<dbReference type="SUPFAM" id="SSF46626">
    <property type="entry name" value="Cytochrome c"/>
    <property type="match status" value="1"/>
</dbReference>
<dbReference type="PROSITE" id="PS51007">
    <property type="entry name" value="CYTC"/>
    <property type="match status" value="1"/>
</dbReference>
<dbReference type="InterPro" id="IPR051395">
    <property type="entry name" value="Cytochrome_c_Peroxidase/MauG"/>
</dbReference>
<evidence type="ECO:0000256" key="3">
    <source>
        <dbReference type="ARBA" id="ARBA00023004"/>
    </source>
</evidence>
<evidence type="ECO:0000256" key="1">
    <source>
        <dbReference type="ARBA" id="ARBA00022617"/>
    </source>
</evidence>
<reference evidence="7 8" key="1">
    <citation type="submission" date="2022-08" db="EMBL/GenBank/DDBJ databases">
        <title>Reclassification of Massilia species as members of the genera Telluria, Duganella, Pseudoduganella, Mokoshia gen. nov. and Zemynaea gen. nov. using orthogonal and non-orthogonal genome-based approaches.</title>
        <authorList>
            <person name="Bowman J.P."/>
        </authorList>
    </citation>
    <scope>NUCLEOTIDE SEQUENCE [LARGE SCALE GENOMIC DNA]</scope>
    <source>
        <strain evidence="7 8">JCM 31606</strain>
    </source>
</reference>
<dbReference type="PANTHER" id="PTHR30600">
    <property type="entry name" value="CYTOCHROME C PEROXIDASE-RELATED"/>
    <property type="match status" value="1"/>
</dbReference>
<keyword evidence="3 4" id="KW-0408">Iron</keyword>
<dbReference type="EMBL" id="JANUGU010000009">
    <property type="protein sequence ID" value="MCS0660611.1"/>
    <property type="molecule type" value="Genomic_DNA"/>
</dbReference>
<comment type="caution">
    <text evidence="7">The sequence shown here is derived from an EMBL/GenBank/DDBJ whole genome shotgun (WGS) entry which is preliminary data.</text>
</comment>
<feature type="domain" description="Cytochrome c" evidence="6">
    <location>
        <begin position="326"/>
        <end position="489"/>
    </location>
</feature>
<keyword evidence="2 4" id="KW-0479">Metal-binding</keyword>
<evidence type="ECO:0000313" key="8">
    <source>
        <dbReference type="Proteomes" id="UP001204621"/>
    </source>
</evidence>
<accession>A0ABT2D2Y6</accession>
<evidence type="ECO:0000313" key="7">
    <source>
        <dbReference type="EMBL" id="MCS0660611.1"/>
    </source>
</evidence>
<feature type="chain" id="PRO_5045287821" description="Cytochrome c domain-containing protein" evidence="5">
    <location>
        <begin position="21"/>
        <end position="489"/>
    </location>
</feature>
<dbReference type="Proteomes" id="UP001204621">
    <property type="component" value="Unassembled WGS sequence"/>
</dbReference>
<dbReference type="PANTHER" id="PTHR30600:SF9">
    <property type="entry name" value="BLR7738 PROTEIN"/>
    <property type="match status" value="1"/>
</dbReference>
<keyword evidence="8" id="KW-1185">Reference proteome</keyword>
<dbReference type="InterPro" id="IPR036909">
    <property type="entry name" value="Cyt_c-like_dom_sf"/>
</dbReference>
<name>A0ABT2D2Y6_9BURK</name>
<organism evidence="7 8">
    <name type="scientific">Massilia terrae</name>
    <dbReference type="NCBI Taxonomy" id="1811224"/>
    <lineage>
        <taxon>Bacteria</taxon>
        <taxon>Pseudomonadati</taxon>
        <taxon>Pseudomonadota</taxon>
        <taxon>Betaproteobacteria</taxon>
        <taxon>Burkholderiales</taxon>
        <taxon>Oxalobacteraceae</taxon>
        <taxon>Telluria group</taxon>
        <taxon>Massilia</taxon>
    </lineage>
</organism>
<dbReference type="InterPro" id="IPR009056">
    <property type="entry name" value="Cyt_c-like_dom"/>
</dbReference>
<feature type="signal peptide" evidence="5">
    <location>
        <begin position="1"/>
        <end position="20"/>
    </location>
</feature>
<protein>
    <recommendedName>
        <fullName evidence="6">Cytochrome c domain-containing protein</fullName>
    </recommendedName>
</protein>